<keyword evidence="3" id="KW-1185">Reference proteome</keyword>
<protein>
    <recommendedName>
        <fullName evidence="1">F-box domain-containing protein</fullName>
    </recommendedName>
</protein>
<dbReference type="Proteomes" id="UP000313359">
    <property type="component" value="Unassembled WGS sequence"/>
</dbReference>
<dbReference type="SUPFAM" id="SSF81383">
    <property type="entry name" value="F-box domain"/>
    <property type="match status" value="1"/>
</dbReference>
<proteinExistence type="predicted"/>
<dbReference type="InterPro" id="IPR001810">
    <property type="entry name" value="F-box_dom"/>
</dbReference>
<sequence length="522" mass="58266">MPMPDTHSSVCDFVHLPDELHVRILLELDIDDLVTCYKICRVLRNAMEDSLQLRYRIALARAGLEDGPSPGRSLIERAQILAKYGPNRSESIPCYRFDKQCYFVFRDVIGGALVYVVDYSVLEVHEPACILTDVAEKTWRINLAHSVGSWERILRIAISKDKDLLALTTRIEGIHKCYFISLSHGGLYPSAAHNPLIPAAARTSPLQNTIEIVGDLIGWSFDGVQGAHMHVYNWITGQLLWYDKPTTEVRMYKMVHILNSSHAIKIVHTGISVSKLASGAPGPTSGTLAKDVCCLQLPPLAEGLLVDHVRSYCQRPPLHREASFNYDPDLTVLVLYLHVNGPSRHSTVIIVIPLWTILKTIERISRSASPPTTSASPLLVPWDAWGADGARIILLPSVDRYSPDIVSVSGSRVALTFSKRRIPGLRKGEHCEVILFDVHRRLEDSDHGRSSAGQVFGPSDTAWVSDFYLGADTTIFRDPVHTRMPYRAWRGKFSPRELLRTDAGIDVRLIHDGIVNVWGPES</sequence>
<organism evidence="2 3">
    <name type="scientific">Lentinus tigrinus ALCF2SS1-6</name>
    <dbReference type="NCBI Taxonomy" id="1328759"/>
    <lineage>
        <taxon>Eukaryota</taxon>
        <taxon>Fungi</taxon>
        <taxon>Dikarya</taxon>
        <taxon>Basidiomycota</taxon>
        <taxon>Agaricomycotina</taxon>
        <taxon>Agaricomycetes</taxon>
        <taxon>Polyporales</taxon>
        <taxon>Polyporaceae</taxon>
        <taxon>Lentinus</taxon>
    </lineage>
</organism>
<accession>A0A5C2S7M6</accession>
<reference evidence="2" key="1">
    <citation type="journal article" date="2018" name="Genome Biol. Evol.">
        <title>Genomics and development of Lentinus tigrinus, a white-rot wood-decaying mushroom with dimorphic fruiting bodies.</title>
        <authorList>
            <person name="Wu B."/>
            <person name="Xu Z."/>
            <person name="Knudson A."/>
            <person name="Carlson A."/>
            <person name="Chen N."/>
            <person name="Kovaka S."/>
            <person name="LaButti K."/>
            <person name="Lipzen A."/>
            <person name="Pennachio C."/>
            <person name="Riley R."/>
            <person name="Schakwitz W."/>
            <person name="Umezawa K."/>
            <person name="Ohm R.A."/>
            <person name="Grigoriev I.V."/>
            <person name="Nagy L.G."/>
            <person name="Gibbons J."/>
            <person name="Hibbett D."/>
        </authorList>
    </citation>
    <scope>NUCLEOTIDE SEQUENCE [LARGE SCALE GENOMIC DNA]</scope>
    <source>
        <strain evidence="2">ALCF2SS1-6</strain>
    </source>
</reference>
<dbReference type="EMBL" id="ML122269">
    <property type="protein sequence ID" value="RPD59701.1"/>
    <property type="molecule type" value="Genomic_DNA"/>
</dbReference>
<name>A0A5C2S7M6_9APHY</name>
<dbReference type="OrthoDB" id="2757285at2759"/>
<dbReference type="InterPro" id="IPR036047">
    <property type="entry name" value="F-box-like_dom_sf"/>
</dbReference>
<evidence type="ECO:0000259" key="1">
    <source>
        <dbReference type="PROSITE" id="PS50181"/>
    </source>
</evidence>
<evidence type="ECO:0000313" key="3">
    <source>
        <dbReference type="Proteomes" id="UP000313359"/>
    </source>
</evidence>
<dbReference type="PROSITE" id="PS50181">
    <property type="entry name" value="FBOX"/>
    <property type="match status" value="1"/>
</dbReference>
<evidence type="ECO:0000313" key="2">
    <source>
        <dbReference type="EMBL" id="RPD59701.1"/>
    </source>
</evidence>
<gene>
    <name evidence="2" type="ORF">L227DRAFT_564063</name>
</gene>
<dbReference type="AlphaFoldDB" id="A0A5C2S7M6"/>
<feature type="domain" description="F-box" evidence="1">
    <location>
        <begin position="10"/>
        <end position="58"/>
    </location>
</feature>